<organism evidence="1 4">
    <name type="scientific">Adineta ricciae</name>
    <name type="common">Rotifer</name>
    <dbReference type="NCBI Taxonomy" id="249248"/>
    <lineage>
        <taxon>Eukaryota</taxon>
        <taxon>Metazoa</taxon>
        <taxon>Spiralia</taxon>
        <taxon>Gnathifera</taxon>
        <taxon>Rotifera</taxon>
        <taxon>Eurotatoria</taxon>
        <taxon>Bdelloidea</taxon>
        <taxon>Adinetida</taxon>
        <taxon>Adinetidae</taxon>
        <taxon>Adineta</taxon>
    </lineage>
</organism>
<name>A0A814H3A8_ADIRI</name>
<evidence type="ECO:0000313" key="1">
    <source>
        <dbReference type="EMBL" id="CAF1003913.1"/>
    </source>
</evidence>
<gene>
    <name evidence="1" type="ORF">EDS130_LOCUS15029</name>
    <name evidence="2" type="ORF">XAT740_LOCUS40191</name>
</gene>
<keyword evidence="3" id="KW-1185">Reference proteome</keyword>
<dbReference type="InterPro" id="IPR008914">
    <property type="entry name" value="PEBP"/>
</dbReference>
<dbReference type="PANTHER" id="PTHR11362:SF82">
    <property type="entry name" value="PHOSPHATIDYLETHANOLAMINE-BINDING PROTEIN 4"/>
    <property type="match status" value="1"/>
</dbReference>
<protein>
    <submittedName>
        <fullName evidence="1">Uncharacterized protein</fullName>
    </submittedName>
</protein>
<comment type="caution">
    <text evidence="1">The sequence shown here is derived from an EMBL/GenBank/DDBJ whole genome shotgun (WGS) entry which is preliminary data.</text>
</comment>
<dbReference type="Proteomes" id="UP000663852">
    <property type="component" value="Unassembled WGS sequence"/>
</dbReference>
<dbReference type="InterPro" id="IPR036610">
    <property type="entry name" value="PEBP-like_sf"/>
</dbReference>
<dbReference type="CDD" id="cd00866">
    <property type="entry name" value="PEBP_euk"/>
    <property type="match status" value="1"/>
</dbReference>
<proteinExistence type="predicted"/>
<dbReference type="PANTHER" id="PTHR11362">
    <property type="entry name" value="PHOSPHATIDYLETHANOLAMINE-BINDING PROTEIN"/>
    <property type="match status" value="1"/>
</dbReference>
<dbReference type="Proteomes" id="UP000663828">
    <property type="component" value="Unassembled WGS sequence"/>
</dbReference>
<dbReference type="OrthoDB" id="2506647at2759"/>
<dbReference type="EMBL" id="CAJNOJ010000062">
    <property type="protein sequence ID" value="CAF1003913.1"/>
    <property type="molecule type" value="Genomic_DNA"/>
</dbReference>
<accession>A0A814H3A8</accession>
<sequence length="171" mass="19445">MSTSVSPDVAYVLKNLDETTGNGHKRKQELFVQYGEGDALDGNNHLTKEETQSQPKVEVENVDEKTYRTLIMIDPDAPSRTDAVKGPVLHWLVANFQDKDLKDGQTLYTYRGPAPPAGSGPHRYIFFLYQSIDKIPENKIELEQRLRFPLEQFIVDNRLGLLTATYFTVDN</sequence>
<evidence type="ECO:0000313" key="2">
    <source>
        <dbReference type="EMBL" id="CAF1510524.1"/>
    </source>
</evidence>
<dbReference type="Pfam" id="PF01161">
    <property type="entry name" value="PBP"/>
    <property type="match status" value="1"/>
</dbReference>
<evidence type="ECO:0000313" key="3">
    <source>
        <dbReference type="Proteomes" id="UP000663828"/>
    </source>
</evidence>
<dbReference type="AlphaFoldDB" id="A0A814H3A8"/>
<dbReference type="Gene3D" id="3.90.280.10">
    <property type="entry name" value="PEBP-like"/>
    <property type="match status" value="1"/>
</dbReference>
<dbReference type="SUPFAM" id="SSF49777">
    <property type="entry name" value="PEBP-like"/>
    <property type="match status" value="1"/>
</dbReference>
<dbReference type="EMBL" id="CAJNOR010004545">
    <property type="protein sequence ID" value="CAF1510524.1"/>
    <property type="molecule type" value="Genomic_DNA"/>
</dbReference>
<dbReference type="InterPro" id="IPR035810">
    <property type="entry name" value="PEBP_euk"/>
</dbReference>
<reference evidence="1" key="1">
    <citation type="submission" date="2021-02" db="EMBL/GenBank/DDBJ databases">
        <authorList>
            <person name="Nowell W R."/>
        </authorList>
    </citation>
    <scope>NUCLEOTIDE SEQUENCE</scope>
</reference>
<evidence type="ECO:0000313" key="4">
    <source>
        <dbReference type="Proteomes" id="UP000663852"/>
    </source>
</evidence>